<dbReference type="Pfam" id="PF09716">
    <property type="entry name" value="ETRAMP"/>
    <property type="match status" value="1"/>
</dbReference>
<dbReference type="KEGG" id="pcy:PCYB_031400"/>
<keyword evidence="2" id="KW-1133">Transmembrane helix</keyword>
<evidence type="ECO:0000256" key="2">
    <source>
        <dbReference type="SAM" id="Phobius"/>
    </source>
</evidence>
<proteinExistence type="predicted"/>
<reference evidence="4 5" key="1">
    <citation type="journal article" date="2012" name="Nat. Genet.">
        <title>Plasmodium cynomolgi genome sequences provide insight into Plasmodium vivax and the monkey malaria clade.</title>
        <authorList>
            <person name="Tachibana S."/>
            <person name="Sullivan S.A."/>
            <person name="Kawai S."/>
            <person name="Nakamura S."/>
            <person name="Kim H.R."/>
            <person name="Goto N."/>
            <person name="Arisue N."/>
            <person name="Palacpac N.M.Q."/>
            <person name="Honma H."/>
            <person name="Yagi M."/>
            <person name="Tougan T."/>
            <person name="Katakai Y."/>
            <person name="Kaneko O."/>
            <person name="Mita T."/>
            <person name="Kita K."/>
            <person name="Yasutomi Y."/>
            <person name="Sutton P.L."/>
            <person name="Shakhbatyan R."/>
            <person name="Horii T."/>
            <person name="Yasunaga T."/>
            <person name="Barnwell J.W."/>
            <person name="Escalante A.A."/>
            <person name="Carlton J.M."/>
            <person name="Tanabe K."/>
        </authorList>
    </citation>
    <scope>NUCLEOTIDE SEQUENCE [LARGE SCALE GENOMIC DNA]</scope>
    <source>
        <strain evidence="4 5">B</strain>
    </source>
</reference>
<accession>K6V6J4</accession>
<dbReference type="EMBL" id="DF157095">
    <property type="protein sequence ID" value="GAB64727.1"/>
    <property type="molecule type" value="Genomic_DNA"/>
</dbReference>
<evidence type="ECO:0000313" key="4">
    <source>
        <dbReference type="EMBL" id="GAB64727.1"/>
    </source>
</evidence>
<feature type="region of interest" description="Disordered" evidence="1">
    <location>
        <begin position="31"/>
        <end position="68"/>
    </location>
</feature>
<dbReference type="AlphaFoldDB" id="K6V6J4"/>
<feature type="signal peptide" evidence="3">
    <location>
        <begin position="1"/>
        <end position="29"/>
    </location>
</feature>
<keyword evidence="3" id="KW-0732">Signal</keyword>
<dbReference type="RefSeq" id="XP_004220858.1">
    <property type="nucleotide sequence ID" value="XM_004220810.1"/>
</dbReference>
<feature type="chain" id="PRO_5003898948" evidence="3">
    <location>
        <begin position="30"/>
        <end position="166"/>
    </location>
</feature>
<evidence type="ECO:0000256" key="3">
    <source>
        <dbReference type="SAM" id="SignalP"/>
    </source>
</evidence>
<dbReference type="Proteomes" id="UP000006319">
    <property type="component" value="Chromosome 3"/>
</dbReference>
<dbReference type="OMA" id="HICMHKE"/>
<dbReference type="GeneID" id="14691248"/>
<dbReference type="OrthoDB" id="385615at2759"/>
<dbReference type="PhylomeDB" id="K6V6J4"/>
<gene>
    <name evidence="4" type="ORF">PCYB_031400</name>
</gene>
<keyword evidence="2" id="KW-0472">Membrane</keyword>
<evidence type="ECO:0000256" key="1">
    <source>
        <dbReference type="SAM" id="MobiDB-lite"/>
    </source>
</evidence>
<dbReference type="VEuPathDB" id="PlasmoDB:PCYB_031400"/>
<organism evidence="4 5">
    <name type="scientific">Plasmodium cynomolgi (strain B)</name>
    <dbReference type="NCBI Taxonomy" id="1120755"/>
    <lineage>
        <taxon>Eukaryota</taxon>
        <taxon>Sar</taxon>
        <taxon>Alveolata</taxon>
        <taxon>Apicomplexa</taxon>
        <taxon>Aconoidasida</taxon>
        <taxon>Haemosporida</taxon>
        <taxon>Plasmodiidae</taxon>
        <taxon>Plasmodium</taxon>
        <taxon>Plasmodium (Plasmodium)</taxon>
    </lineage>
</organism>
<evidence type="ECO:0000313" key="5">
    <source>
        <dbReference type="Proteomes" id="UP000006319"/>
    </source>
</evidence>
<protein>
    <submittedName>
        <fullName evidence="4">Sexual stage antigen s16</fullName>
    </submittedName>
</protein>
<feature type="transmembrane region" description="Helical" evidence="2">
    <location>
        <begin position="91"/>
        <end position="112"/>
    </location>
</feature>
<keyword evidence="5" id="KW-1185">Reference proteome</keyword>
<keyword evidence="2" id="KW-0812">Transmembrane</keyword>
<sequence>MKTKSFLKSFSLILLVCVLLNRVIVQVNANDNNKTKGGKVPPSVPSGNNSDINSPKKDGENNPPLDDESTLHELKKFTQNLEKKTSTNRNIIISTAVINMVVLALLSGLIGYNTKKGFKKGEKGTAKEVPPVVQNMVKCNTAKRYYHICMHKEKKQHSGEDHAARK</sequence>
<name>K6V6J4_PLACD</name>
<dbReference type="eggNOG" id="ENOG502TMZI">
    <property type="taxonomic scope" value="Eukaryota"/>
</dbReference>